<dbReference type="AlphaFoldDB" id="A0A0F9DYG5"/>
<proteinExistence type="predicted"/>
<comment type="caution">
    <text evidence="1">The sequence shown here is derived from an EMBL/GenBank/DDBJ whole genome shotgun (WGS) entry which is preliminary data.</text>
</comment>
<dbReference type="EMBL" id="LAZR01027062">
    <property type="protein sequence ID" value="KKL66883.1"/>
    <property type="molecule type" value="Genomic_DNA"/>
</dbReference>
<name>A0A0F9DYG5_9ZZZZ</name>
<organism evidence="1">
    <name type="scientific">marine sediment metagenome</name>
    <dbReference type="NCBI Taxonomy" id="412755"/>
    <lineage>
        <taxon>unclassified sequences</taxon>
        <taxon>metagenomes</taxon>
        <taxon>ecological metagenomes</taxon>
    </lineage>
</organism>
<sequence>SGLDEPFPSGLAIESLTGDGKLTANVFYEVREPIVLPPIPEAE</sequence>
<gene>
    <name evidence="1" type="ORF">LCGC14_2140510</name>
</gene>
<evidence type="ECO:0000313" key="1">
    <source>
        <dbReference type="EMBL" id="KKL66883.1"/>
    </source>
</evidence>
<feature type="non-terminal residue" evidence="1">
    <location>
        <position position="1"/>
    </location>
</feature>
<reference evidence="1" key="1">
    <citation type="journal article" date="2015" name="Nature">
        <title>Complex archaea that bridge the gap between prokaryotes and eukaryotes.</title>
        <authorList>
            <person name="Spang A."/>
            <person name="Saw J.H."/>
            <person name="Jorgensen S.L."/>
            <person name="Zaremba-Niedzwiedzka K."/>
            <person name="Martijn J."/>
            <person name="Lind A.E."/>
            <person name="van Eijk R."/>
            <person name="Schleper C."/>
            <person name="Guy L."/>
            <person name="Ettema T.J."/>
        </authorList>
    </citation>
    <scope>NUCLEOTIDE SEQUENCE</scope>
</reference>
<accession>A0A0F9DYG5</accession>
<protein>
    <submittedName>
        <fullName evidence="1">Uncharacterized protein</fullName>
    </submittedName>
</protein>